<evidence type="ECO:0000259" key="9">
    <source>
        <dbReference type="PROSITE" id="PS50928"/>
    </source>
</evidence>
<dbReference type="Proteomes" id="UP001597417">
    <property type="component" value="Unassembled WGS sequence"/>
</dbReference>
<evidence type="ECO:0000256" key="6">
    <source>
        <dbReference type="ARBA" id="ARBA00022989"/>
    </source>
</evidence>
<evidence type="ECO:0000256" key="4">
    <source>
        <dbReference type="ARBA" id="ARBA00022692"/>
    </source>
</evidence>
<name>A0ABW5FL21_9PSEU</name>
<dbReference type="Pfam" id="PF00528">
    <property type="entry name" value="BPD_transp_1"/>
    <property type="match status" value="1"/>
</dbReference>
<proteinExistence type="inferred from homology"/>
<reference evidence="11" key="1">
    <citation type="journal article" date="2019" name="Int. J. Syst. Evol. Microbiol.">
        <title>The Global Catalogue of Microorganisms (GCM) 10K type strain sequencing project: providing services to taxonomists for standard genome sequencing and annotation.</title>
        <authorList>
            <consortium name="The Broad Institute Genomics Platform"/>
            <consortium name="The Broad Institute Genome Sequencing Center for Infectious Disease"/>
            <person name="Wu L."/>
            <person name="Ma J."/>
        </authorList>
    </citation>
    <scope>NUCLEOTIDE SEQUENCE [LARGE SCALE GENOMIC DNA]</scope>
    <source>
        <strain evidence="11">CGMCC 4.7645</strain>
    </source>
</reference>
<evidence type="ECO:0000256" key="1">
    <source>
        <dbReference type="ARBA" id="ARBA00004651"/>
    </source>
</evidence>
<keyword evidence="6 8" id="KW-1133">Transmembrane helix</keyword>
<keyword evidence="11" id="KW-1185">Reference proteome</keyword>
<comment type="caution">
    <text evidence="10">The sequence shown here is derived from an EMBL/GenBank/DDBJ whole genome shotgun (WGS) entry which is preliminary data.</text>
</comment>
<dbReference type="InterPro" id="IPR010065">
    <property type="entry name" value="AA_ABC_transptr_permease_3TM"/>
</dbReference>
<dbReference type="SUPFAM" id="SSF161098">
    <property type="entry name" value="MetI-like"/>
    <property type="match status" value="1"/>
</dbReference>
<dbReference type="InterPro" id="IPR035906">
    <property type="entry name" value="MetI-like_sf"/>
</dbReference>
<keyword evidence="2 8" id="KW-0813">Transport</keyword>
<dbReference type="InterPro" id="IPR000515">
    <property type="entry name" value="MetI-like"/>
</dbReference>
<evidence type="ECO:0000256" key="5">
    <source>
        <dbReference type="ARBA" id="ARBA00022970"/>
    </source>
</evidence>
<dbReference type="PROSITE" id="PS50928">
    <property type="entry name" value="ABC_TM1"/>
    <property type="match status" value="1"/>
</dbReference>
<evidence type="ECO:0000256" key="2">
    <source>
        <dbReference type="ARBA" id="ARBA00022448"/>
    </source>
</evidence>
<dbReference type="RefSeq" id="WP_378260288.1">
    <property type="nucleotide sequence ID" value="NZ_JBHUKR010000002.1"/>
</dbReference>
<feature type="transmembrane region" description="Helical" evidence="8">
    <location>
        <begin position="253"/>
        <end position="276"/>
    </location>
</feature>
<keyword evidence="5" id="KW-0029">Amino-acid transport</keyword>
<evidence type="ECO:0000313" key="10">
    <source>
        <dbReference type="EMBL" id="MFD2414957.1"/>
    </source>
</evidence>
<protein>
    <submittedName>
        <fullName evidence="10">Amino acid ABC transporter permease</fullName>
    </submittedName>
</protein>
<evidence type="ECO:0000256" key="8">
    <source>
        <dbReference type="RuleBase" id="RU363032"/>
    </source>
</evidence>
<feature type="domain" description="ABC transmembrane type-1" evidence="9">
    <location>
        <begin position="71"/>
        <end position="277"/>
    </location>
</feature>
<dbReference type="NCBIfam" id="TIGR01726">
    <property type="entry name" value="HEQRo_perm_3TM"/>
    <property type="match status" value="1"/>
</dbReference>
<evidence type="ECO:0000256" key="7">
    <source>
        <dbReference type="ARBA" id="ARBA00023136"/>
    </source>
</evidence>
<dbReference type="PANTHER" id="PTHR30614:SF0">
    <property type="entry name" value="L-CYSTINE TRANSPORT SYSTEM PERMEASE PROTEIN TCYL"/>
    <property type="match status" value="1"/>
</dbReference>
<dbReference type="PANTHER" id="PTHR30614">
    <property type="entry name" value="MEMBRANE COMPONENT OF AMINO ACID ABC TRANSPORTER"/>
    <property type="match status" value="1"/>
</dbReference>
<accession>A0ABW5FL21</accession>
<dbReference type="EMBL" id="JBHUKR010000002">
    <property type="protein sequence ID" value="MFD2414957.1"/>
    <property type="molecule type" value="Genomic_DNA"/>
</dbReference>
<keyword evidence="7 8" id="KW-0472">Membrane</keyword>
<feature type="transmembrane region" description="Helical" evidence="8">
    <location>
        <begin position="107"/>
        <end position="127"/>
    </location>
</feature>
<dbReference type="CDD" id="cd06261">
    <property type="entry name" value="TM_PBP2"/>
    <property type="match status" value="1"/>
</dbReference>
<sequence length="321" mass="35423">MTTTVNDAVQTETHTPGNLPVREPFHPWRWVVASAALIITGLIVRAFATAPNINWAVVRTYLFDGTILKGLELTIILGVAAQLLAIVLGVLLAVMRMSTNPVLDVISGFYVFIFRGMPGLLQILFWYNIALVFPRIGISIPFTSLGWSAETNTLITSAVAAVLGLGLNEAAYMCEIVRGGVDSVDPGQMEATRALGLRGFQRLRYVVLPQALRAIVPTTGNEFISMLKNTSLVSVIAAHELLTTAQTIYSRNFFTIELLLVASFWYLVVTTVATALQTRLERYLGRTDRHVRRSAWQLLLDKARTRFASRDINEVAGRTES</sequence>
<dbReference type="Gene3D" id="1.10.3720.10">
    <property type="entry name" value="MetI-like"/>
    <property type="match status" value="1"/>
</dbReference>
<evidence type="ECO:0000256" key="3">
    <source>
        <dbReference type="ARBA" id="ARBA00022475"/>
    </source>
</evidence>
<comment type="subcellular location">
    <subcellularLocation>
        <location evidence="1 8">Cell membrane</location>
        <topology evidence="1 8">Multi-pass membrane protein</topology>
    </subcellularLocation>
</comment>
<dbReference type="InterPro" id="IPR043429">
    <property type="entry name" value="ArtM/GltK/GlnP/TcyL/YhdX-like"/>
</dbReference>
<organism evidence="10 11">
    <name type="scientific">Amycolatopsis pigmentata</name>
    <dbReference type="NCBI Taxonomy" id="450801"/>
    <lineage>
        <taxon>Bacteria</taxon>
        <taxon>Bacillati</taxon>
        <taxon>Actinomycetota</taxon>
        <taxon>Actinomycetes</taxon>
        <taxon>Pseudonocardiales</taxon>
        <taxon>Pseudonocardiaceae</taxon>
        <taxon>Amycolatopsis</taxon>
    </lineage>
</organism>
<keyword evidence="4 8" id="KW-0812">Transmembrane</keyword>
<gene>
    <name evidence="10" type="ORF">ACFSXZ_01310</name>
</gene>
<keyword evidence="3" id="KW-1003">Cell membrane</keyword>
<feature type="transmembrane region" description="Helical" evidence="8">
    <location>
        <begin position="30"/>
        <end position="53"/>
    </location>
</feature>
<evidence type="ECO:0000313" key="11">
    <source>
        <dbReference type="Proteomes" id="UP001597417"/>
    </source>
</evidence>
<comment type="similarity">
    <text evidence="8">Belongs to the binding-protein-dependent transport system permease family.</text>
</comment>
<feature type="transmembrane region" description="Helical" evidence="8">
    <location>
        <begin position="73"/>
        <end position="95"/>
    </location>
</feature>